<feature type="domain" description="N-acetyltransferase" evidence="1">
    <location>
        <begin position="3"/>
        <end position="162"/>
    </location>
</feature>
<reference evidence="2" key="1">
    <citation type="journal article" date="2015" name="Nature">
        <title>Complex archaea that bridge the gap between prokaryotes and eukaryotes.</title>
        <authorList>
            <person name="Spang A."/>
            <person name="Saw J.H."/>
            <person name="Jorgensen S.L."/>
            <person name="Zaremba-Niedzwiedzka K."/>
            <person name="Martijn J."/>
            <person name="Lind A.E."/>
            <person name="van Eijk R."/>
            <person name="Schleper C."/>
            <person name="Guy L."/>
            <person name="Ettema T.J."/>
        </authorList>
    </citation>
    <scope>NUCLEOTIDE SEQUENCE</scope>
</reference>
<comment type="caution">
    <text evidence="2">The sequence shown here is derived from an EMBL/GenBank/DDBJ whole genome shotgun (WGS) entry which is preliminary data.</text>
</comment>
<dbReference type="SUPFAM" id="SSF55729">
    <property type="entry name" value="Acyl-CoA N-acyltransferases (Nat)"/>
    <property type="match status" value="1"/>
</dbReference>
<dbReference type="PANTHER" id="PTHR47403">
    <property type="entry name" value="LOC100145250 PROTEIN"/>
    <property type="match status" value="1"/>
</dbReference>
<dbReference type="InterPro" id="IPR000182">
    <property type="entry name" value="GNAT_dom"/>
</dbReference>
<dbReference type="PROSITE" id="PS51186">
    <property type="entry name" value="GNAT"/>
    <property type="match status" value="1"/>
</dbReference>
<dbReference type="AlphaFoldDB" id="A0A0F9JQ64"/>
<dbReference type="EMBL" id="LAZR01010879">
    <property type="protein sequence ID" value="KKM64551.1"/>
    <property type="molecule type" value="Genomic_DNA"/>
</dbReference>
<name>A0A0F9JQ64_9ZZZZ</name>
<accession>A0A0F9JQ64</accession>
<dbReference type="GO" id="GO:0016747">
    <property type="term" value="F:acyltransferase activity, transferring groups other than amino-acyl groups"/>
    <property type="evidence" value="ECO:0007669"/>
    <property type="project" value="InterPro"/>
</dbReference>
<evidence type="ECO:0000313" key="2">
    <source>
        <dbReference type="EMBL" id="KKM64551.1"/>
    </source>
</evidence>
<dbReference type="Gene3D" id="3.40.630.30">
    <property type="match status" value="1"/>
</dbReference>
<dbReference type="PANTHER" id="PTHR47403:SF6">
    <property type="entry name" value="N-ACETYLTRANSFERASE DOMAIN-CONTAINING PROTEIN"/>
    <property type="match status" value="1"/>
</dbReference>
<dbReference type="InterPro" id="IPR016181">
    <property type="entry name" value="Acyl_CoA_acyltransferase"/>
</dbReference>
<proteinExistence type="predicted"/>
<organism evidence="2">
    <name type="scientific">marine sediment metagenome</name>
    <dbReference type="NCBI Taxonomy" id="412755"/>
    <lineage>
        <taxon>unclassified sequences</taxon>
        <taxon>metagenomes</taxon>
        <taxon>ecological metagenomes</taxon>
    </lineage>
</organism>
<feature type="non-terminal residue" evidence="2">
    <location>
        <position position="227"/>
    </location>
</feature>
<evidence type="ECO:0000259" key="1">
    <source>
        <dbReference type="PROSITE" id="PS51186"/>
    </source>
</evidence>
<protein>
    <recommendedName>
        <fullName evidence="1">N-acetyltransferase domain-containing protein</fullName>
    </recommendedName>
</protein>
<dbReference type="CDD" id="cd04301">
    <property type="entry name" value="NAT_SF"/>
    <property type="match status" value="1"/>
</dbReference>
<dbReference type="Pfam" id="PF00583">
    <property type="entry name" value="Acetyltransf_1"/>
    <property type="match status" value="1"/>
</dbReference>
<gene>
    <name evidence="2" type="ORF">LCGC14_1500220</name>
</gene>
<sequence>MKLYFRELTVDDIPDIQEISKNIWDGEDYIPQVIEKWLQDKNCLNYGAFIDEEFNEIVGFGRVKLYDDKLAWLEGGRVSVKYQKQGIGRKIMNYAIDYAYKVKADIAQFDTSSKNQGSNALAKFYGFKKKKSMNVLNAERKDIKQFKPISLDVKKVMVKEAKELYKHFDIGLGEEVSIGWSYIPLKNLSDDGNSWYVVNSKAILQKVKFKSTSIQESPGAKDVWMIT</sequence>